<dbReference type="PANTHER" id="PTHR22437">
    <property type="entry name" value="WINGED HELIX DOMAIN-CONTAINING PROTEIN"/>
    <property type="match status" value="1"/>
</dbReference>
<dbReference type="PANTHER" id="PTHR22437:SF0">
    <property type="entry name" value="FI21431P1"/>
    <property type="match status" value="1"/>
</dbReference>
<dbReference type="GO" id="GO:0005634">
    <property type="term" value="C:nucleus"/>
    <property type="evidence" value="ECO:0007669"/>
    <property type="project" value="TreeGrafter"/>
</dbReference>
<dbReference type="WBParaSite" id="SMUV_0000209301-mRNA-1">
    <property type="protein sequence ID" value="SMUV_0000209301-mRNA-1"/>
    <property type="gene ID" value="SMUV_0000209301"/>
</dbReference>
<dbReference type="GO" id="GO:0005737">
    <property type="term" value="C:cytoplasm"/>
    <property type="evidence" value="ECO:0007669"/>
    <property type="project" value="TreeGrafter"/>
</dbReference>
<organism evidence="2 3">
    <name type="scientific">Syphacia muris</name>
    <dbReference type="NCBI Taxonomy" id="451379"/>
    <lineage>
        <taxon>Eukaryota</taxon>
        <taxon>Metazoa</taxon>
        <taxon>Ecdysozoa</taxon>
        <taxon>Nematoda</taxon>
        <taxon>Chromadorea</taxon>
        <taxon>Rhabditida</taxon>
        <taxon>Spirurina</taxon>
        <taxon>Oxyuridomorpha</taxon>
        <taxon>Oxyuroidea</taxon>
        <taxon>Oxyuridae</taxon>
        <taxon>Syphacia</taxon>
    </lineage>
</organism>
<protein>
    <submittedName>
        <fullName evidence="3">Stork_head domain-containing protein</fullName>
    </submittedName>
</protein>
<dbReference type="Proteomes" id="UP000046393">
    <property type="component" value="Unplaced"/>
</dbReference>
<feature type="region of interest" description="Disordered" evidence="1">
    <location>
        <begin position="315"/>
        <end position="340"/>
    </location>
</feature>
<dbReference type="STRING" id="451379.A0A0N5AD58"/>
<evidence type="ECO:0000313" key="3">
    <source>
        <dbReference type="WBParaSite" id="SMUV_0000209301-mRNA-1"/>
    </source>
</evidence>
<accession>A0A0N5AD58</accession>
<dbReference type="InterPro" id="IPR040126">
    <property type="entry name" value="STOX1/2"/>
</dbReference>
<keyword evidence="2" id="KW-1185">Reference proteome</keyword>
<evidence type="ECO:0000313" key="2">
    <source>
        <dbReference type="Proteomes" id="UP000046393"/>
    </source>
</evidence>
<sequence length="461" mass="52156">MSRTLIPQCIGIIFQNCYSKRKTGHKIFESFKEENRHCFWNLELIEAVDKLVYVGFIRPGTLFISSTQPEALDIIRYAWTNRILRPAKGYIMLTIGNVPQIQLHEINQNDQQPIADMVCGTVAMLNRNGYPATPSTIALELNSTQSQCPERPSLSIEQIQETVNKLLKAELIYRLGENLFLSKAPTVPYLFTKKTKVKCNAECQTGKSIICSPVVQELAAKHRKGWLTLNFKFKAYSYKIKKLISGLIARIFTRKNSPAKVAPRKRELIAVSTQAENKWTSSTAAEDSKTKSSESEQMIQRLACYASPVIQHRQEREHKRFRLKQRRGEPVPRSSPECLDYGPIDPPECLPYLGAPESLVEMEEVPRRHLSPKRQAVMCTDAARTSTPVPEGSDSAYSMSPVITEMSSESREVSRSSSLSGLRNDLISDAEHTYVNMCSHESTQFEEITQIERLVPVLSNI</sequence>
<evidence type="ECO:0000256" key="1">
    <source>
        <dbReference type="SAM" id="MobiDB-lite"/>
    </source>
</evidence>
<name>A0A0N5AD58_9BILA</name>
<proteinExistence type="predicted"/>
<dbReference type="GO" id="GO:0000977">
    <property type="term" value="F:RNA polymerase II transcription regulatory region sequence-specific DNA binding"/>
    <property type="evidence" value="ECO:0007669"/>
    <property type="project" value="TreeGrafter"/>
</dbReference>
<reference evidence="3" key="1">
    <citation type="submission" date="2016-04" db="UniProtKB">
        <authorList>
            <consortium name="WormBaseParasite"/>
        </authorList>
    </citation>
    <scope>IDENTIFICATION</scope>
</reference>
<dbReference type="GO" id="GO:0006357">
    <property type="term" value="P:regulation of transcription by RNA polymerase II"/>
    <property type="evidence" value="ECO:0007669"/>
    <property type="project" value="InterPro"/>
</dbReference>
<dbReference type="AlphaFoldDB" id="A0A0N5AD58"/>